<dbReference type="SUPFAM" id="SSF144091">
    <property type="entry name" value="Rhomboid-like"/>
    <property type="match status" value="1"/>
</dbReference>
<evidence type="ECO:0000313" key="9">
    <source>
        <dbReference type="Proteomes" id="UP000528457"/>
    </source>
</evidence>
<evidence type="ECO:0000256" key="2">
    <source>
        <dbReference type="ARBA" id="ARBA00022692"/>
    </source>
</evidence>
<feature type="transmembrane region" description="Helical" evidence="6">
    <location>
        <begin position="142"/>
        <end position="160"/>
    </location>
</feature>
<evidence type="ECO:0000313" key="8">
    <source>
        <dbReference type="EMBL" id="MBB6522689.1"/>
    </source>
</evidence>
<organism evidence="8 9">
    <name type="scientific">Pseudoteredinibacter isoporae</name>
    <dbReference type="NCBI Taxonomy" id="570281"/>
    <lineage>
        <taxon>Bacteria</taxon>
        <taxon>Pseudomonadati</taxon>
        <taxon>Pseudomonadota</taxon>
        <taxon>Gammaproteobacteria</taxon>
        <taxon>Cellvibrionales</taxon>
        <taxon>Cellvibrionaceae</taxon>
        <taxon>Pseudoteredinibacter</taxon>
    </lineage>
</organism>
<keyword evidence="3 6" id="KW-1133">Transmembrane helix</keyword>
<dbReference type="GO" id="GO:0004252">
    <property type="term" value="F:serine-type endopeptidase activity"/>
    <property type="evidence" value="ECO:0007669"/>
    <property type="project" value="InterPro"/>
</dbReference>
<keyword evidence="4 6" id="KW-0472">Membrane</keyword>
<keyword evidence="2 6" id="KW-0812">Transmembrane</keyword>
<feature type="transmembrane region" description="Helical" evidence="6">
    <location>
        <begin position="116"/>
        <end position="135"/>
    </location>
</feature>
<keyword evidence="9" id="KW-1185">Reference proteome</keyword>
<feature type="transmembrane region" description="Helical" evidence="6">
    <location>
        <begin position="12"/>
        <end position="32"/>
    </location>
</feature>
<dbReference type="Proteomes" id="UP000528457">
    <property type="component" value="Unassembled WGS sequence"/>
</dbReference>
<dbReference type="AlphaFoldDB" id="A0A7X0JVQ5"/>
<proteinExistence type="predicted"/>
<reference evidence="8 9" key="1">
    <citation type="submission" date="2020-08" db="EMBL/GenBank/DDBJ databases">
        <title>Genomic Encyclopedia of Type Strains, Phase IV (KMG-IV): sequencing the most valuable type-strain genomes for metagenomic binning, comparative biology and taxonomic classification.</title>
        <authorList>
            <person name="Goeker M."/>
        </authorList>
    </citation>
    <scope>NUCLEOTIDE SEQUENCE [LARGE SCALE GENOMIC DNA]</scope>
    <source>
        <strain evidence="8 9">DSM 22368</strain>
    </source>
</reference>
<evidence type="ECO:0000256" key="1">
    <source>
        <dbReference type="ARBA" id="ARBA00004141"/>
    </source>
</evidence>
<feature type="domain" description="Peptidase S54 rhomboid" evidence="7">
    <location>
        <begin position="52"/>
        <end position="187"/>
    </location>
</feature>
<evidence type="ECO:0000256" key="4">
    <source>
        <dbReference type="ARBA" id="ARBA00023136"/>
    </source>
</evidence>
<dbReference type="InParanoid" id="A0A7X0JVQ5"/>
<evidence type="ECO:0000256" key="3">
    <source>
        <dbReference type="ARBA" id="ARBA00022989"/>
    </source>
</evidence>
<evidence type="ECO:0000259" key="7">
    <source>
        <dbReference type="Pfam" id="PF01694"/>
    </source>
</evidence>
<gene>
    <name evidence="8" type="ORF">HNR48_002974</name>
</gene>
<feature type="transmembrane region" description="Helical" evidence="6">
    <location>
        <begin position="92"/>
        <end position="110"/>
    </location>
</feature>
<feature type="transmembrane region" description="Helical" evidence="6">
    <location>
        <begin position="52"/>
        <end position="85"/>
    </location>
</feature>
<protein>
    <submittedName>
        <fullName evidence="8">Membrane associated rhomboid family serine protease</fullName>
    </submittedName>
</protein>
<dbReference type="Pfam" id="PF01694">
    <property type="entry name" value="Rhomboid"/>
    <property type="match status" value="1"/>
</dbReference>
<keyword evidence="8" id="KW-0378">Hydrolase</keyword>
<keyword evidence="8" id="KW-0645">Protease</keyword>
<feature type="region of interest" description="Disordered" evidence="5">
    <location>
        <begin position="198"/>
        <end position="223"/>
    </location>
</feature>
<dbReference type="RefSeq" id="WP_208020185.1">
    <property type="nucleotide sequence ID" value="NZ_JAAONY010000002.1"/>
</dbReference>
<dbReference type="InterPro" id="IPR035952">
    <property type="entry name" value="Rhomboid-like_sf"/>
</dbReference>
<dbReference type="GO" id="GO:0006508">
    <property type="term" value="P:proteolysis"/>
    <property type="evidence" value="ECO:0007669"/>
    <property type="project" value="UniProtKB-KW"/>
</dbReference>
<comment type="subcellular location">
    <subcellularLocation>
        <location evidence="1">Membrane</location>
        <topology evidence="1">Multi-pass membrane protein</topology>
    </subcellularLocation>
</comment>
<evidence type="ECO:0000256" key="6">
    <source>
        <dbReference type="SAM" id="Phobius"/>
    </source>
</evidence>
<comment type="caution">
    <text evidence="8">The sequence shown here is derived from an EMBL/GenBank/DDBJ whole genome shotgun (WGS) entry which is preliminary data.</text>
</comment>
<dbReference type="InterPro" id="IPR022764">
    <property type="entry name" value="Peptidase_S54_rhomboid_dom"/>
</dbReference>
<feature type="transmembrane region" description="Helical" evidence="6">
    <location>
        <begin position="166"/>
        <end position="185"/>
    </location>
</feature>
<dbReference type="Gene3D" id="1.20.1540.10">
    <property type="entry name" value="Rhomboid-like"/>
    <property type="match status" value="1"/>
</dbReference>
<evidence type="ECO:0000256" key="5">
    <source>
        <dbReference type="SAM" id="MobiDB-lite"/>
    </source>
</evidence>
<sequence>MITSVDRRSNSLPRALLFSVLFSAALLAGFGICQLLDINMPELGIYPRKTDSFWGIFLVPLLHGSWSHVINNVSALLLLMAGLYLGYPRSRWYALAVIWIGSGILTWFFARDSYHFGASGISHGLFFYLLLIGLLRRDKRSTALLMIAFFLYGGMLMSIFPGEPGISYELHLFGALMGVLMAFLMRHRDPLPERKRYSWEDEDDSDLDEDPYWLAEQDDSKKP</sequence>
<dbReference type="PANTHER" id="PTHR43066">
    <property type="entry name" value="RHOMBOID-RELATED PROTEIN"/>
    <property type="match status" value="1"/>
</dbReference>
<dbReference type="GO" id="GO:0016020">
    <property type="term" value="C:membrane"/>
    <property type="evidence" value="ECO:0007669"/>
    <property type="project" value="UniProtKB-SubCell"/>
</dbReference>
<accession>A0A7X0JVQ5</accession>
<feature type="compositionally biased region" description="Acidic residues" evidence="5">
    <location>
        <begin position="200"/>
        <end position="211"/>
    </location>
</feature>
<name>A0A7X0JVQ5_9GAMM</name>
<dbReference type="EMBL" id="JACHHT010000002">
    <property type="protein sequence ID" value="MBB6522689.1"/>
    <property type="molecule type" value="Genomic_DNA"/>
</dbReference>